<feature type="transmembrane region" description="Helical" evidence="7">
    <location>
        <begin position="351"/>
        <end position="370"/>
    </location>
</feature>
<keyword evidence="6 7" id="KW-0472">Membrane</keyword>
<dbReference type="InterPro" id="IPR036259">
    <property type="entry name" value="MFS_trans_sf"/>
</dbReference>
<feature type="transmembrane region" description="Helical" evidence="7">
    <location>
        <begin position="262"/>
        <end position="281"/>
    </location>
</feature>
<organism evidence="9 10">
    <name type="scientific">Bacillus paranthracis</name>
    <dbReference type="NCBI Taxonomy" id="2026186"/>
    <lineage>
        <taxon>Bacteria</taxon>
        <taxon>Bacillati</taxon>
        <taxon>Bacillota</taxon>
        <taxon>Bacilli</taxon>
        <taxon>Bacillales</taxon>
        <taxon>Bacillaceae</taxon>
        <taxon>Bacillus</taxon>
        <taxon>Bacillus cereus group</taxon>
    </lineage>
</organism>
<dbReference type="EMBL" id="JARPRR010000005">
    <property type="protein sequence ID" value="MDG0952595.1"/>
    <property type="molecule type" value="Genomic_DNA"/>
</dbReference>
<name>A0AAJ1K794_9BACI</name>
<comment type="subcellular location">
    <subcellularLocation>
        <location evidence="1">Cell membrane</location>
        <topology evidence="1">Multi-pass membrane protein</topology>
    </subcellularLocation>
</comment>
<proteinExistence type="predicted"/>
<keyword evidence="5 7" id="KW-1133">Transmembrane helix</keyword>
<evidence type="ECO:0000256" key="2">
    <source>
        <dbReference type="ARBA" id="ARBA00022448"/>
    </source>
</evidence>
<dbReference type="InterPro" id="IPR022324">
    <property type="entry name" value="Bacilysin_exporter_BacE_put"/>
</dbReference>
<dbReference type="Gene3D" id="1.20.1250.20">
    <property type="entry name" value="MFS general substrate transporter like domains"/>
    <property type="match status" value="1"/>
</dbReference>
<dbReference type="GO" id="GO:0022857">
    <property type="term" value="F:transmembrane transporter activity"/>
    <property type="evidence" value="ECO:0007669"/>
    <property type="project" value="InterPro"/>
</dbReference>
<dbReference type="AlphaFoldDB" id="A0AAJ1K794"/>
<feature type="transmembrane region" description="Helical" evidence="7">
    <location>
        <begin position="382"/>
        <end position="401"/>
    </location>
</feature>
<dbReference type="Pfam" id="PF07690">
    <property type="entry name" value="MFS_1"/>
    <property type="match status" value="1"/>
</dbReference>
<dbReference type="CDD" id="cd06173">
    <property type="entry name" value="MFS_MefA_like"/>
    <property type="match status" value="1"/>
</dbReference>
<dbReference type="GO" id="GO:0005886">
    <property type="term" value="C:plasma membrane"/>
    <property type="evidence" value="ECO:0007669"/>
    <property type="project" value="UniProtKB-SubCell"/>
</dbReference>
<dbReference type="SUPFAM" id="SSF103473">
    <property type="entry name" value="MFS general substrate transporter"/>
    <property type="match status" value="1"/>
</dbReference>
<evidence type="ECO:0000313" key="10">
    <source>
        <dbReference type="Proteomes" id="UP001216801"/>
    </source>
</evidence>
<evidence type="ECO:0000259" key="8">
    <source>
        <dbReference type="PROSITE" id="PS50850"/>
    </source>
</evidence>
<sequence length="421" mass="46993">MKNNSVQTKAKFKDLMSHKNYLLFFTGQAISQLGDKMTLIAVPLLIYHLTNSPIQLGMAFLIESLPWIFLGPIAGTIIDRFNPIRILVLVDVVRVLLCLTLFMTDSIVMIYAIGLLSQTCSCIFAPARSAIFPDLTGKKLFNKGLTLSLTTGQLIDVLGPSIATLCISIFHGPRFIFVIDAVTFTISAVLTSLIVLQQASIQKQNSSFQSRFKEGYRFINKNKKVKFLLIIGLIRTIATSAIPILLLLQAKYIFGNELGDRYYGFLVSAVAFGIVTGSWIIGIIDRNTLRKNYIIFGIMVQSIIYAIIYYTDNIEILLGLFFLSGVATSGTLTPVSSFYAEYIPREIRGRVFSAINSILQIMGMIVYFTIGFFAEFIQPNKLLLGIGCLMTVSILLMTWIFKGWSLLRNDEENKSKKIVAN</sequence>
<keyword evidence="3" id="KW-1003">Cell membrane</keyword>
<dbReference type="RefSeq" id="WP_000794852.1">
    <property type="nucleotide sequence ID" value="NZ_CP040515.1"/>
</dbReference>
<dbReference type="PANTHER" id="PTHR43266">
    <property type="entry name" value="MACROLIDE-EFFLUX PROTEIN"/>
    <property type="match status" value="1"/>
</dbReference>
<feature type="transmembrane region" description="Helical" evidence="7">
    <location>
        <begin position="176"/>
        <end position="196"/>
    </location>
</feature>
<dbReference type="PRINTS" id="PR01988">
    <property type="entry name" value="EXPORTERBACE"/>
</dbReference>
<dbReference type="InterPro" id="IPR020846">
    <property type="entry name" value="MFS_dom"/>
</dbReference>
<feature type="transmembrane region" description="Helical" evidence="7">
    <location>
        <begin position="316"/>
        <end position="339"/>
    </location>
</feature>
<evidence type="ECO:0000256" key="3">
    <source>
        <dbReference type="ARBA" id="ARBA00022475"/>
    </source>
</evidence>
<feature type="transmembrane region" description="Helical" evidence="7">
    <location>
        <begin position="21"/>
        <end position="48"/>
    </location>
</feature>
<evidence type="ECO:0000256" key="1">
    <source>
        <dbReference type="ARBA" id="ARBA00004651"/>
    </source>
</evidence>
<dbReference type="PROSITE" id="PS50850">
    <property type="entry name" value="MFS"/>
    <property type="match status" value="1"/>
</dbReference>
<feature type="transmembrane region" description="Helical" evidence="7">
    <location>
        <begin position="227"/>
        <end position="250"/>
    </location>
</feature>
<evidence type="ECO:0000256" key="6">
    <source>
        <dbReference type="ARBA" id="ARBA00023136"/>
    </source>
</evidence>
<feature type="transmembrane region" description="Helical" evidence="7">
    <location>
        <begin position="54"/>
        <end position="74"/>
    </location>
</feature>
<keyword evidence="4 7" id="KW-0812">Transmembrane</keyword>
<dbReference type="Proteomes" id="UP001216801">
    <property type="component" value="Unassembled WGS sequence"/>
</dbReference>
<comment type="caution">
    <text evidence="9">The sequence shown here is derived from an EMBL/GenBank/DDBJ whole genome shotgun (WGS) entry which is preliminary data.</text>
</comment>
<evidence type="ECO:0000313" key="9">
    <source>
        <dbReference type="EMBL" id="MDG0952595.1"/>
    </source>
</evidence>
<dbReference type="InterPro" id="IPR011701">
    <property type="entry name" value="MFS"/>
</dbReference>
<keyword evidence="2" id="KW-0813">Transport</keyword>
<gene>
    <name evidence="9" type="ORF">P6U19_08320</name>
</gene>
<evidence type="ECO:0000256" key="7">
    <source>
        <dbReference type="SAM" id="Phobius"/>
    </source>
</evidence>
<reference evidence="9" key="1">
    <citation type="submission" date="2023-03" db="EMBL/GenBank/DDBJ databases">
        <title>Genetic diversity of Bacillus cereus sensu lato isolates from Slovenia.</title>
        <authorList>
            <person name="Abdelli M."/>
        </authorList>
    </citation>
    <scope>NUCLEOTIDE SEQUENCE</scope>
    <source>
        <strain evidence="9">SIBC39</strain>
    </source>
</reference>
<dbReference type="PANTHER" id="PTHR43266:SF2">
    <property type="entry name" value="MAJOR FACILITATOR SUPERFAMILY (MFS) PROFILE DOMAIN-CONTAINING PROTEIN"/>
    <property type="match status" value="1"/>
</dbReference>
<evidence type="ECO:0000256" key="5">
    <source>
        <dbReference type="ARBA" id="ARBA00022989"/>
    </source>
</evidence>
<feature type="domain" description="Major facilitator superfamily (MFS) profile" evidence="8">
    <location>
        <begin position="224"/>
        <end position="421"/>
    </location>
</feature>
<protein>
    <submittedName>
        <fullName evidence="9">MFS transporter</fullName>
    </submittedName>
</protein>
<feature type="transmembrane region" description="Helical" evidence="7">
    <location>
        <begin position="293"/>
        <end position="310"/>
    </location>
</feature>
<evidence type="ECO:0000256" key="4">
    <source>
        <dbReference type="ARBA" id="ARBA00022692"/>
    </source>
</evidence>
<accession>A0AAJ1K794</accession>